<evidence type="ECO:0000256" key="1">
    <source>
        <dbReference type="SAM" id="Phobius"/>
    </source>
</evidence>
<name>A0A2N7VS16_9BURK</name>
<feature type="transmembrane region" description="Helical" evidence="1">
    <location>
        <begin position="20"/>
        <end position="38"/>
    </location>
</feature>
<dbReference type="EMBL" id="PNYB01000020">
    <property type="protein sequence ID" value="PMS19933.1"/>
    <property type="molecule type" value="Genomic_DNA"/>
</dbReference>
<dbReference type="AlphaFoldDB" id="A0A2N7VS16"/>
<keyword evidence="1" id="KW-1133">Transmembrane helix</keyword>
<keyword evidence="3" id="KW-1185">Reference proteome</keyword>
<gene>
    <name evidence="2" type="ORF">C0Z19_20955</name>
</gene>
<accession>A0A2N7VS16</accession>
<proteinExistence type="predicted"/>
<keyword evidence="1" id="KW-0472">Membrane</keyword>
<comment type="caution">
    <text evidence="2">The sequence shown here is derived from an EMBL/GenBank/DDBJ whole genome shotgun (WGS) entry which is preliminary data.</text>
</comment>
<dbReference type="Proteomes" id="UP000235347">
    <property type="component" value="Unassembled WGS sequence"/>
</dbReference>
<dbReference type="RefSeq" id="WP_102611753.1">
    <property type="nucleotide sequence ID" value="NZ_CADIKD010000009.1"/>
</dbReference>
<evidence type="ECO:0000313" key="3">
    <source>
        <dbReference type="Proteomes" id="UP000235347"/>
    </source>
</evidence>
<reference evidence="2 3" key="1">
    <citation type="submission" date="2018-01" db="EMBL/GenBank/DDBJ databases">
        <title>Whole genome analyses suggest that Burkholderia sensu lato contains two further novel genera in the rhizoxinica-symbiotica group Mycetohabitans gen. nov., and Trinickia gen. nov.: implications for the evolution of diazotrophy and nodulation in the Burkholderiaceae.</title>
        <authorList>
            <person name="Estrada-de los Santos P."/>
            <person name="Palmer M."/>
            <person name="Chavez-Ramirez B."/>
            <person name="Beukes C."/>
            <person name="Steenkamp E.T."/>
            <person name="Hirsch A.M."/>
            <person name="Manyaka P."/>
            <person name="Maluk M."/>
            <person name="Lafos M."/>
            <person name="Crook M."/>
            <person name="Gross E."/>
            <person name="Simon M.F."/>
            <person name="Bueno dos Reis Junior F."/>
            <person name="Poole P.S."/>
            <person name="Venter S.N."/>
            <person name="James E.K."/>
        </authorList>
    </citation>
    <scope>NUCLEOTIDE SEQUENCE [LARGE SCALE GENOMIC DNA]</scope>
    <source>
        <strain evidence="2 3">GP25-8</strain>
    </source>
</reference>
<keyword evidence="1" id="KW-0812">Transmembrane</keyword>
<evidence type="ECO:0000313" key="2">
    <source>
        <dbReference type="EMBL" id="PMS19933.1"/>
    </source>
</evidence>
<protein>
    <submittedName>
        <fullName evidence="2">Flp family type IVb pilin</fullName>
    </submittedName>
</protein>
<organism evidence="2 3">
    <name type="scientific">Trinickia soli</name>
    <dbReference type="NCBI Taxonomy" id="380675"/>
    <lineage>
        <taxon>Bacteria</taxon>
        <taxon>Pseudomonadati</taxon>
        <taxon>Pseudomonadota</taxon>
        <taxon>Betaproteobacteria</taxon>
        <taxon>Burkholderiales</taxon>
        <taxon>Burkholderiaceae</taxon>
        <taxon>Trinickia</taxon>
    </lineage>
</organism>
<sequence length="64" mass="6698">MLSFLRSLRRDDRGVSSMEYAVLAGIIVIAVVAAGTVLKDTTTGIPGLFTKLLDTVNTAATTGK</sequence>